<keyword evidence="5" id="KW-1185">Reference proteome</keyword>
<dbReference type="Pfam" id="PF13716">
    <property type="entry name" value="CRAL_TRIO_2"/>
    <property type="match status" value="1"/>
</dbReference>
<sequence>MNVSSVIKIESLKPWDTGDKNTDETTGCEFDESHPYSNCKFKVRPDLNSCIYLCQGGIAHLGLDCVVLPINEVSLRQTSLAQEVHSAAGPLLANYYKTLKDIKTGSVILGTGYDLPARYIIHAKEPGISAKHQSAVETSLHRCYCNALQKAAENNVASIAFAPLYETYDPALKEQMAHLALGTVRCCLEKLSPSIQTVVFCVLEDSVELYTYFLRAYFPRSVEEAVANASLIPSYSRGEWGERVDADRAIRITDLVGIKRSTSIETESESSSVTGEMHNDTGKDIDPTEATRHSFALMSGDHDSKRMKQMRSMTNEKMLASQDRIYQRLLRLARTDDLSEIISSKALYLCGDDRDGAPVAVLVAKYINTQQMNLDKALLYFIQMLDSIVKKKYTLVYFHTFSQSCNHPPMSFIRRVYNVLDKRYRQNLKNLLMVHPTLWSRVLAWFFTTFSASEVRGQISSVKNIPDLYKYIAPDQIDIPPFVIDYDLKVNAEIYHKQNMQSPKPDGSLALEDSGNRMSL</sequence>
<reference evidence="4 5" key="1">
    <citation type="submission" date="2024-02" db="EMBL/GenBank/DDBJ databases">
        <authorList>
            <person name="Daric V."/>
            <person name="Darras S."/>
        </authorList>
    </citation>
    <scope>NUCLEOTIDE SEQUENCE [LARGE SCALE GENOMIC DNA]</scope>
</reference>
<proteinExistence type="predicted"/>
<evidence type="ECO:0000256" key="1">
    <source>
        <dbReference type="SAM" id="MobiDB-lite"/>
    </source>
</evidence>
<name>A0ABP0F192_CLALP</name>
<dbReference type="InterPro" id="IPR036865">
    <property type="entry name" value="CRAL-TRIO_dom_sf"/>
</dbReference>
<dbReference type="SUPFAM" id="SSF52087">
    <property type="entry name" value="CRAL/TRIO domain"/>
    <property type="match status" value="1"/>
</dbReference>
<feature type="domain" description="CRAL-TRIO" evidence="2">
    <location>
        <begin position="337"/>
        <end position="491"/>
    </location>
</feature>
<dbReference type="CDD" id="cd00170">
    <property type="entry name" value="SEC14"/>
    <property type="match status" value="1"/>
</dbReference>
<evidence type="ECO:0000313" key="4">
    <source>
        <dbReference type="EMBL" id="CAK8672636.1"/>
    </source>
</evidence>
<dbReference type="SMART" id="SM00516">
    <property type="entry name" value="SEC14"/>
    <property type="match status" value="1"/>
</dbReference>
<comment type="caution">
    <text evidence="4">The sequence shown here is derived from an EMBL/GenBank/DDBJ whole genome shotgun (WGS) entry which is preliminary data.</text>
</comment>
<accession>A0ABP0F192</accession>
<gene>
    <name evidence="4" type="ORF">CVLEPA_LOCUS2336</name>
</gene>
<dbReference type="Gene3D" id="3.40.220.10">
    <property type="entry name" value="Leucine Aminopeptidase, subunit E, domain 1"/>
    <property type="match status" value="1"/>
</dbReference>
<evidence type="ECO:0000259" key="3">
    <source>
        <dbReference type="PROSITE" id="PS51154"/>
    </source>
</evidence>
<dbReference type="Proteomes" id="UP001642483">
    <property type="component" value="Unassembled WGS sequence"/>
</dbReference>
<dbReference type="SUPFAM" id="SSF52949">
    <property type="entry name" value="Macro domain-like"/>
    <property type="match status" value="1"/>
</dbReference>
<feature type="region of interest" description="Disordered" evidence="1">
    <location>
        <begin position="266"/>
        <end position="287"/>
    </location>
</feature>
<evidence type="ECO:0008006" key="6">
    <source>
        <dbReference type="Google" id="ProtNLM"/>
    </source>
</evidence>
<feature type="region of interest" description="Disordered" evidence="1">
    <location>
        <begin position="499"/>
        <end position="520"/>
    </location>
</feature>
<dbReference type="EMBL" id="CAWYQH010000001">
    <property type="protein sequence ID" value="CAK8672636.1"/>
    <property type="molecule type" value="Genomic_DNA"/>
</dbReference>
<dbReference type="Gene3D" id="3.40.525.10">
    <property type="entry name" value="CRAL-TRIO lipid binding domain"/>
    <property type="match status" value="1"/>
</dbReference>
<dbReference type="PROSITE" id="PS51154">
    <property type="entry name" value="MACRO"/>
    <property type="match status" value="1"/>
</dbReference>
<dbReference type="PANTHER" id="PTHR11106">
    <property type="entry name" value="GANGLIOSIDE INDUCED DIFFERENTIATION ASSOCIATED PROTEIN 2-RELATED"/>
    <property type="match status" value="1"/>
</dbReference>
<dbReference type="PROSITE" id="PS50191">
    <property type="entry name" value="CRAL_TRIO"/>
    <property type="match status" value="1"/>
</dbReference>
<organism evidence="4 5">
    <name type="scientific">Clavelina lepadiformis</name>
    <name type="common">Light-bulb sea squirt</name>
    <name type="synonym">Ascidia lepadiformis</name>
    <dbReference type="NCBI Taxonomy" id="159417"/>
    <lineage>
        <taxon>Eukaryota</taxon>
        <taxon>Metazoa</taxon>
        <taxon>Chordata</taxon>
        <taxon>Tunicata</taxon>
        <taxon>Ascidiacea</taxon>
        <taxon>Aplousobranchia</taxon>
        <taxon>Clavelinidae</taxon>
        <taxon>Clavelina</taxon>
    </lineage>
</organism>
<evidence type="ECO:0000313" key="5">
    <source>
        <dbReference type="Proteomes" id="UP001642483"/>
    </source>
</evidence>
<dbReference type="InterPro" id="IPR001251">
    <property type="entry name" value="CRAL-TRIO_dom"/>
</dbReference>
<dbReference type="Pfam" id="PF01661">
    <property type="entry name" value="Macro"/>
    <property type="match status" value="1"/>
</dbReference>
<dbReference type="PANTHER" id="PTHR11106:SF72">
    <property type="entry name" value="GANGLIOSIDE-INDUCED DIFFERENTIATION-ASSOCIATED PROTEIN 2"/>
    <property type="match status" value="1"/>
</dbReference>
<dbReference type="InterPro" id="IPR043472">
    <property type="entry name" value="Macro_dom-like"/>
</dbReference>
<dbReference type="InterPro" id="IPR002589">
    <property type="entry name" value="Macro_dom"/>
</dbReference>
<protein>
    <recommendedName>
        <fullName evidence="6">Ganglioside-induced differentiation-associated protein 2</fullName>
    </recommendedName>
</protein>
<evidence type="ECO:0000259" key="2">
    <source>
        <dbReference type="PROSITE" id="PS50191"/>
    </source>
</evidence>
<feature type="compositionally biased region" description="Basic and acidic residues" evidence="1">
    <location>
        <begin position="277"/>
        <end position="287"/>
    </location>
</feature>
<feature type="domain" description="Macro" evidence="3">
    <location>
        <begin position="38"/>
        <end position="218"/>
    </location>
</feature>